<organism evidence="3 4">
    <name type="scientific">Daphnia magna</name>
    <dbReference type="NCBI Taxonomy" id="35525"/>
    <lineage>
        <taxon>Eukaryota</taxon>
        <taxon>Metazoa</taxon>
        <taxon>Ecdysozoa</taxon>
        <taxon>Arthropoda</taxon>
        <taxon>Crustacea</taxon>
        <taxon>Branchiopoda</taxon>
        <taxon>Diplostraca</taxon>
        <taxon>Cladocera</taxon>
        <taxon>Anomopoda</taxon>
        <taxon>Daphniidae</taxon>
        <taxon>Daphnia</taxon>
    </lineage>
</organism>
<feature type="domain" description="DUF4789" evidence="2">
    <location>
        <begin position="352"/>
        <end position="447"/>
    </location>
</feature>
<keyword evidence="4" id="KW-1185">Reference proteome</keyword>
<evidence type="ECO:0000259" key="2">
    <source>
        <dbReference type="Pfam" id="PF16033"/>
    </source>
</evidence>
<sequence>MWQSIVSVFQLRMAGTNKLFKVFAIILLLGAVLLIVDASNKKHLKKKTASKKTFKQLLFSDDDDLMLGDEPESSGDGSNVPDNEGSASPTIKSLPQANQVDPDFSIDGLPDINDLLTEEGNNFKWPTFKPPVQPTARPPCHSTNSCPPVKLPCQSGQPCPPAQPPCYGKPCPPVQPPCNTGKPCPPIQPPVRPPCQSGKPCPQVKPPCQPNRPCHSKLPCHSSNGLCNPLSLPPAYSPTSVCGKTYFCRKGFSGPCNRNEVFTSSPSYLSRPVSSARSKCSNYFSPPPGCFSSTNNPFTLTGKSSPGYCTIRYAQQPCYGYPSTYRYCKQTKHCYPTMSTSLYNPRPSHGPCLADQYFTATDQSYGYCRCSRPNYVHCPKTNRCYPAYTKGSCSTGQWLVPHGNHGLATCKACPCPSLADGQHIYWSGTGQQHGRPGCYKSQTRGPCRHGMRFVISDILTGSAHCVRNHSDKRRPSSSYNSLLSDWNLFYGKF</sequence>
<gene>
    <name evidence="3" type="ORF">OUZ56_026691</name>
</gene>
<evidence type="ECO:0000256" key="1">
    <source>
        <dbReference type="SAM" id="MobiDB-lite"/>
    </source>
</evidence>
<feature type="region of interest" description="Disordered" evidence="1">
    <location>
        <begin position="65"/>
        <end position="102"/>
    </location>
</feature>
<accession>A0ABQ9ZMX0</accession>
<reference evidence="3 4" key="1">
    <citation type="journal article" date="2023" name="Nucleic Acids Res.">
        <title>The hologenome of Daphnia magna reveals possible DNA methylation and microbiome-mediated evolution of the host genome.</title>
        <authorList>
            <person name="Chaturvedi A."/>
            <person name="Li X."/>
            <person name="Dhandapani V."/>
            <person name="Marshall H."/>
            <person name="Kissane S."/>
            <person name="Cuenca-Cambronero M."/>
            <person name="Asole G."/>
            <person name="Calvet F."/>
            <person name="Ruiz-Romero M."/>
            <person name="Marangio P."/>
            <person name="Guigo R."/>
            <person name="Rago D."/>
            <person name="Mirbahai L."/>
            <person name="Eastwood N."/>
            <person name="Colbourne J.K."/>
            <person name="Zhou J."/>
            <person name="Mallon E."/>
            <person name="Orsini L."/>
        </authorList>
    </citation>
    <scope>NUCLEOTIDE SEQUENCE [LARGE SCALE GENOMIC DNA]</scope>
    <source>
        <strain evidence="3">LRV0_1</strain>
    </source>
</reference>
<name>A0ABQ9ZMX0_9CRUS</name>
<dbReference type="InterPro" id="IPR031993">
    <property type="entry name" value="DUF4789"/>
</dbReference>
<dbReference type="EMBL" id="JAOYFB010000004">
    <property type="protein sequence ID" value="KAK4014153.1"/>
    <property type="molecule type" value="Genomic_DNA"/>
</dbReference>
<evidence type="ECO:0000313" key="3">
    <source>
        <dbReference type="EMBL" id="KAK4014153.1"/>
    </source>
</evidence>
<dbReference type="PANTHER" id="PTHR21177">
    <property type="entry name" value="IP06524P-RELATED"/>
    <property type="match status" value="1"/>
</dbReference>
<dbReference type="PANTHER" id="PTHR21177:SF4">
    <property type="entry name" value="IP06524P"/>
    <property type="match status" value="1"/>
</dbReference>
<evidence type="ECO:0000313" key="4">
    <source>
        <dbReference type="Proteomes" id="UP001234178"/>
    </source>
</evidence>
<proteinExistence type="predicted"/>
<dbReference type="Pfam" id="PF16033">
    <property type="entry name" value="DUF4789"/>
    <property type="match status" value="1"/>
</dbReference>
<feature type="compositionally biased region" description="Polar residues" evidence="1">
    <location>
        <begin position="75"/>
        <end position="99"/>
    </location>
</feature>
<comment type="caution">
    <text evidence="3">The sequence shown here is derived from an EMBL/GenBank/DDBJ whole genome shotgun (WGS) entry which is preliminary data.</text>
</comment>
<dbReference type="Proteomes" id="UP001234178">
    <property type="component" value="Unassembled WGS sequence"/>
</dbReference>
<protein>
    <recommendedName>
        <fullName evidence="2">DUF4789 domain-containing protein</fullName>
    </recommendedName>
</protein>